<dbReference type="AlphaFoldDB" id="A0A5M9L4L3"/>
<protein>
    <submittedName>
        <fullName evidence="3">Uncharacterized protein</fullName>
    </submittedName>
</protein>
<keyword evidence="2" id="KW-0812">Transmembrane</keyword>
<feature type="compositionally biased region" description="Polar residues" evidence="1">
    <location>
        <begin position="176"/>
        <end position="195"/>
    </location>
</feature>
<proteinExistence type="predicted"/>
<dbReference type="GeneID" id="90957525"/>
<accession>A0A5M9L4L3</accession>
<name>A0A5M9L4L3_9PLEO</name>
<evidence type="ECO:0000256" key="2">
    <source>
        <dbReference type="SAM" id="Phobius"/>
    </source>
</evidence>
<reference evidence="3 4" key="1">
    <citation type="journal article" date="2018" name="BMC Genomics">
        <title>Comparative genomics of the wheat fungal pathogen Pyrenophora tritici-repentis reveals chromosomal variations and genome plasticity.</title>
        <authorList>
            <person name="Moolhuijzen P."/>
            <person name="See P.T."/>
            <person name="Hane J.K."/>
            <person name="Shi G."/>
            <person name="Liu Z."/>
            <person name="Oliver R.P."/>
            <person name="Moffat C.S."/>
        </authorList>
    </citation>
    <scope>NUCLEOTIDE SEQUENCE [LARGE SCALE GENOMIC DNA]</scope>
    <source>
        <strain evidence="3">M4</strain>
    </source>
</reference>
<dbReference type="RefSeq" id="XP_065961062.1">
    <property type="nucleotide sequence ID" value="XM_066109070.1"/>
</dbReference>
<feature type="region of interest" description="Disordered" evidence="1">
    <location>
        <begin position="97"/>
        <end position="208"/>
    </location>
</feature>
<organism evidence="3 4">
    <name type="scientific">Pyrenophora tritici-repentis</name>
    <dbReference type="NCBI Taxonomy" id="45151"/>
    <lineage>
        <taxon>Eukaryota</taxon>
        <taxon>Fungi</taxon>
        <taxon>Dikarya</taxon>
        <taxon>Ascomycota</taxon>
        <taxon>Pezizomycotina</taxon>
        <taxon>Dothideomycetes</taxon>
        <taxon>Pleosporomycetidae</taxon>
        <taxon>Pleosporales</taxon>
        <taxon>Pleosporineae</taxon>
        <taxon>Pleosporaceae</taxon>
        <taxon>Pyrenophora</taxon>
    </lineage>
</organism>
<keyword evidence="2" id="KW-1133">Transmembrane helix</keyword>
<comment type="caution">
    <text evidence="3">The sequence shown here is derived from an EMBL/GenBank/DDBJ whole genome shotgun (WGS) entry which is preliminary data.</text>
</comment>
<evidence type="ECO:0000313" key="3">
    <source>
        <dbReference type="EMBL" id="KAF7568617.1"/>
    </source>
</evidence>
<evidence type="ECO:0000256" key="1">
    <source>
        <dbReference type="SAM" id="MobiDB-lite"/>
    </source>
</evidence>
<dbReference type="KEGG" id="ptrr:90957525"/>
<gene>
    <name evidence="3" type="ORF">PtrM4_132300</name>
</gene>
<dbReference type="EMBL" id="NQIK02000007">
    <property type="protein sequence ID" value="KAF7568617.1"/>
    <property type="molecule type" value="Genomic_DNA"/>
</dbReference>
<evidence type="ECO:0000313" key="4">
    <source>
        <dbReference type="Proteomes" id="UP000245464"/>
    </source>
</evidence>
<sequence>MTTDFYYPSVTTTTSSSTSSRTLDYWDMLFPTGYPMPTFNPGTQTVSQRTCHRNRYGRCSGGGWNSWSAGKRGAIIAVAIVVAVIVIASCCCCNGKKSGNRKRSQSVTLEEQPNERQSSARATNEQREVERSQAPPQTTLQDMPPTYQETLEHQQPTAMPAEHVDNPPNGWPPTYMDSTSTSTVTQPAPTASLPSRTPYPNLPSSPPR</sequence>
<keyword evidence="2" id="KW-0472">Membrane</keyword>
<feature type="compositionally biased region" description="Polar residues" evidence="1">
    <location>
        <begin position="134"/>
        <end position="157"/>
    </location>
</feature>
<feature type="transmembrane region" description="Helical" evidence="2">
    <location>
        <begin position="74"/>
        <end position="95"/>
    </location>
</feature>
<dbReference type="Proteomes" id="UP000245464">
    <property type="component" value="Chromosome 7"/>
</dbReference>
<feature type="compositionally biased region" description="Polar residues" evidence="1">
    <location>
        <begin position="105"/>
        <end position="123"/>
    </location>
</feature>